<organism evidence="2 3">
    <name type="scientific">Amycolatopsis xylanica</name>
    <dbReference type="NCBI Taxonomy" id="589385"/>
    <lineage>
        <taxon>Bacteria</taxon>
        <taxon>Bacillati</taxon>
        <taxon>Actinomycetota</taxon>
        <taxon>Actinomycetes</taxon>
        <taxon>Pseudonocardiales</taxon>
        <taxon>Pseudonocardiaceae</taxon>
        <taxon>Amycolatopsis</taxon>
    </lineage>
</organism>
<feature type="compositionally biased region" description="Basic and acidic residues" evidence="1">
    <location>
        <begin position="29"/>
        <end position="47"/>
    </location>
</feature>
<dbReference type="EMBL" id="FNON01000006">
    <property type="protein sequence ID" value="SDY64796.1"/>
    <property type="molecule type" value="Genomic_DNA"/>
</dbReference>
<evidence type="ECO:0000313" key="2">
    <source>
        <dbReference type="EMBL" id="SDY64796.1"/>
    </source>
</evidence>
<proteinExistence type="predicted"/>
<reference evidence="2 3" key="1">
    <citation type="submission" date="2016-10" db="EMBL/GenBank/DDBJ databases">
        <authorList>
            <person name="de Groot N.N."/>
        </authorList>
    </citation>
    <scope>NUCLEOTIDE SEQUENCE [LARGE SCALE GENOMIC DNA]</scope>
    <source>
        <strain evidence="2 3">CPCC 202699</strain>
    </source>
</reference>
<feature type="region of interest" description="Disordered" evidence="1">
    <location>
        <begin position="24"/>
        <end position="117"/>
    </location>
</feature>
<accession>A0A1H3LKD0</accession>
<name>A0A1H3LKD0_9PSEU</name>
<sequence length="117" mass="13011">MSEQTGSDLTRAAENAITYARRVAGTARAQRERHREENKELIKEFGKRRLAGSATKPTPPAVSEAAQRFRFATGNPVPEFPSANELVPPRPPRPPKPPRSSDDDEDFSQARIMIRGD</sequence>
<evidence type="ECO:0000256" key="1">
    <source>
        <dbReference type="SAM" id="MobiDB-lite"/>
    </source>
</evidence>
<dbReference type="STRING" id="589385.SAMN05421504_106251"/>
<keyword evidence="3" id="KW-1185">Reference proteome</keyword>
<dbReference type="Proteomes" id="UP000199515">
    <property type="component" value="Unassembled WGS sequence"/>
</dbReference>
<dbReference type="AlphaFoldDB" id="A0A1H3LKD0"/>
<evidence type="ECO:0000313" key="3">
    <source>
        <dbReference type="Proteomes" id="UP000199515"/>
    </source>
</evidence>
<dbReference type="OrthoDB" id="3629215at2"/>
<protein>
    <submittedName>
        <fullName evidence="2">Uncharacterized protein</fullName>
    </submittedName>
</protein>
<feature type="compositionally biased region" description="Pro residues" evidence="1">
    <location>
        <begin position="88"/>
        <end position="98"/>
    </location>
</feature>
<gene>
    <name evidence="2" type="ORF">SAMN05421504_106251</name>
</gene>
<dbReference type="RefSeq" id="WP_091293679.1">
    <property type="nucleotide sequence ID" value="NZ_FNON01000006.1"/>
</dbReference>